<comment type="caution">
    <text evidence="9">The sequence shown here is derived from an EMBL/GenBank/DDBJ whole genome shotgun (WGS) entry which is preliminary data.</text>
</comment>
<keyword evidence="3" id="KW-0328">Glycosyltransferase</keyword>
<feature type="transmembrane region" description="Helical" evidence="8">
    <location>
        <begin position="262"/>
        <end position="283"/>
    </location>
</feature>
<dbReference type="OrthoDB" id="10016677at2"/>
<evidence type="ECO:0000256" key="6">
    <source>
        <dbReference type="ARBA" id="ARBA00022989"/>
    </source>
</evidence>
<organism evidence="9 10">
    <name type="scientific">Sphingomonas edaphi</name>
    <dbReference type="NCBI Taxonomy" id="2315689"/>
    <lineage>
        <taxon>Bacteria</taxon>
        <taxon>Pseudomonadati</taxon>
        <taxon>Pseudomonadota</taxon>
        <taxon>Alphaproteobacteria</taxon>
        <taxon>Sphingomonadales</taxon>
        <taxon>Sphingomonadaceae</taxon>
        <taxon>Sphingomonas</taxon>
    </lineage>
</organism>
<evidence type="ECO:0000313" key="10">
    <source>
        <dbReference type="Proteomes" id="UP000285023"/>
    </source>
</evidence>
<dbReference type="EMBL" id="QXTF01000001">
    <property type="protein sequence ID" value="RIX32375.1"/>
    <property type="molecule type" value="Genomic_DNA"/>
</dbReference>
<feature type="transmembrane region" description="Helical" evidence="8">
    <location>
        <begin position="319"/>
        <end position="338"/>
    </location>
</feature>
<evidence type="ECO:0000313" key="9">
    <source>
        <dbReference type="EMBL" id="RIX32375.1"/>
    </source>
</evidence>
<feature type="transmembrane region" description="Helical" evidence="8">
    <location>
        <begin position="130"/>
        <end position="150"/>
    </location>
</feature>
<dbReference type="AlphaFoldDB" id="A0A418Q389"/>
<feature type="transmembrane region" description="Helical" evidence="8">
    <location>
        <begin position="224"/>
        <end position="242"/>
    </location>
</feature>
<dbReference type="PANTHER" id="PTHR33908:SF11">
    <property type="entry name" value="MEMBRANE PROTEIN"/>
    <property type="match status" value="1"/>
</dbReference>
<dbReference type="GO" id="GO:0016763">
    <property type="term" value="F:pentosyltransferase activity"/>
    <property type="evidence" value="ECO:0007669"/>
    <property type="project" value="TreeGrafter"/>
</dbReference>
<proteinExistence type="predicted"/>
<feature type="transmembrane region" description="Helical" evidence="8">
    <location>
        <begin position="29"/>
        <end position="46"/>
    </location>
</feature>
<keyword evidence="5 8" id="KW-0812">Transmembrane</keyword>
<evidence type="ECO:0000256" key="4">
    <source>
        <dbReference type="ARBA" id="ARBA00022679"/>
    </source>
</evidence>
<evidence type="ECO:0000256" key="7">
    <source>
        <dbReference type="ARBA" id="ARBA00023136"/>
    </source>
</evidence>
<evidence type="ECO:0000256" key="8">
    <source>
        <dbReference type="SAM" id="Phobius"/>
    </source>
</evidence>
<keyword evidence="7 8" id="KW-0472">Membrane</keyword>
<accession>A0A418Q389</accession>
<feature type="transmembrane region" description="Helical" evidence="8">
    <location>
        <begin position="376"/>
        <end position="395"/>
    </location>
</feature>
<evidence type="ECO:0000256" key="3">
    <source>
        <dbReference type="ARBA" id="ARBA00022676"/>
    </source>
</evidence>
<dbReference type="InterPro" id="IPR050297">
    <property type="entry name" value="LipidA_mod_glycosyltrf_83"/>
</dbReference>
<sequence>MRDSGPASSSATDGSAALNRAALVADLGSFWPLWLLIAASIALRLYRLGELPGLIGDEAWYGVQAQRLASGTGGELRTPTGNVPGLFQLGSAILLHSVGPPSALLLRIPALLSSLAAMALAYAIGRRFFGPTAGMAALVIMACLPANLAYARLGWDPSHAALFILAATYAALARRRLLAMLLFALAMANHPAAVFVAPFLALVYGGAVFAIAPRRTAALELGRFALLLAVAIVLITLLSPSASNYIAPAQIAARLVDPSQWISFAAGFLRLVAGDTTSIFIAGRALGPASTISHAAVAFGLVGFAIAAAVTLVRRPDPLAAAICLGWCASVILLFLVAGSWAMRPGLERFAIPLLPLTALSAAVVVQRLGHRTIEQTVLAVIGIAGLVGFTFSILQPLVRGDSRRADAVWIGLPALNEQALRLVARSAPRGKVVVVAEDWWIYWPLVYLARTDRFAILSSDSGTSPNENAFWITYRGGEMDRVLASTGYWLAGTVISPDGTEALRIWRSPD</sequence>
<protein>
    <recommendedName>
        <fullName evidence="11">Glycosyltransferase RgtA/B/C/D-like domain-containing protein</fullName>
    </recommendedName>
</protein>
<evidence type="ECO:0000256" key="5">
    <source>
        <dbReference type="ARBA" id="ARBA00022692"/>
    </source>
</evidence>
<evidence type="ECO:0008006" key="11">
    <source>
        <dbReference type="Google" id="ProtNLM"/>
    </source>
</evidence>
<keyword evidence="10" id="KW-1185">Reference proteome</keyword>
<dbReference type="GO" id="GO:0005886">
    <property type="term" value="C:plasma membrane"/>
    <property type="evidence" value="ECO:0007669"/>
    <property type="project" value="UniProtKB-SubCell"/>
</dbReference>
<keyword evidence="2" id="KW-1003">Cell membrane</keyword>
<evidence type="ECO:0000256" key="1">
    <source>
        <dbReference type="ARBA" id="ARBA00004651"/>
    </source>
</evidence>
<evidence type="ECO:0000256" key="2">
    <source>
        <dbReference type="ARBA" id="ARBA00022475"/>
    </source>
</evidence>
<keyword evidence="6 8" id="KW-1133">Transmembrane helix</keyword>
<gene>
    <name evidence="9" type="ORF">D3M59_05360</name>
</gene>
<dbReference type="Proteomes" id="UP000285023">
    <property type="component" value="Unassembled WGS sequence"/>
</dbReference>
<feature type="transmembrane region" description="Helical" evidence="8">
    <location>
        <begin position="295"/>
        <end position="313"/>
    </location>
</feature>
<feature type="transmembrane region" description="Helical" evidence="8">
    <location>
        <begin position="192"/>
        <end position="212"/>
    </location>
</feature>
<dbReference type="PANTHER" id="PTHR33908">
    <property type="entry name" value="MANNOSYLTRANSFERASE YKCB-RELATED"/>
    <property type="match status" value="1"/>
</dbReference>
<dbReference type="GO" id="GO:0009103">
    <property type="term" value="P:lipopolysaccharide biosynthetic process"/>
    <property type="evidence" value="ECO:0007669"/>
    <property type="project" value="UniProtKB-ARBA"/>
</dbReference>
<dbReference type="RefSeq" id="WP_119532253.1">
    <property type="nucleotide sequence ID" value="NZ_QXTF01000001.1"/>
</dbReference>
<name>A0A418Q389_9SPHN</name>
<feature type="transmembrane region" description="Helical" evidence="8">
    <location>
        <begin position="104"/>
        <end position="124"/>
    </location>
</feature>
<reference evidence="9 10" key="1">
    <citation type="submission" date="2018-09" db="EMBL/GenBank/DDBJ databases">
        <title>Sphingomonas sp. DAC4.</title>
        <authorList>
            <person name="Seo T."/>
        </authorList>
    </citation>
    <scope>NUCLEOTIDE SEQUENCE [LARGE SCALE GENOMIC DNA]</scope>
    <source>
        <strain evidence="9 10">DAC4</strain>
    </source>
</reference>
<feature type="transmembrane region" description="Helical" evidence="8">
    <location>
        <begin position="350"/>
        <end position="370"/>
    </location>
</feature>
<comment type="subcellular location">
    <subcellularLocation>
        <location evidence="1">Cell membrane</location>
        <topology evidence="1">Multi-pass membrane protein</topology>
    </subcellularLocation>
</comment>
<keyword evidence="4" id="KW-0808">Transferase</keyword>